<gene>
    <name evidence="7" type="ORF">IAB07_04625</name>
</gene>
<protein>
    <recommendedName>
        <fullName evidence="5">Alpha-galactosidase</fullName>
        <ecNumber evidence="5">3.2.1.22</ecNumber>
    </recommendedName>
    <alternativeName>
        <fullName evidence="5">Melibiase</fullName>
    </alternativeName>
</protein>
<dbReference type="Gene3D" id="3.20.20.70">
    <property type="entry name" value="Aldolase class I"/>
    <property type="match status" value="2"/>
</dbReference>
<feature type="domain" description="Alpha galactosidase C-terminal" evidence="6">
    <location>
        <begin position="461"/>
        <end position="540"/>
    </location>
</feature>
<evidence type="ECO:0000256" key="1">
    <source>
        <dbReference type="ARBA" id="ARBA00009743"/>
    </source>
</evidence>
<dbReference type="PROSITE" id="PS00512">
    <property type="entry name" value="ALPHA_GALACTOSIDASE"/>
    <property type="match status" value="1"/>
</dbReference>
<dbReference type="InterPro" id="IPR000111">
    <property type="entry name" value="Glyco_hydro_27/36_CS"/>
</dbReference>
<comment type="caution">
    <text evidence="7">The sequence shown here is derived from an EMBL/GenBank/DDBJ whole genome shotgun (WGS) entry which is preliminary data.</text>
</comment>
<dbReference type="EC" id="3.2.1.22" evidence="5"/>
<dbReference type="SUPFAM" id="SSF51011">
    <property type="entry name" value="Glycosyl hydrolase domain"/>
    <property type="match status" value="1"/>
</dbReference>
<evidence type="ECO:0000256" key="3">
    <source>
        <dbReference type="ARBA" id="ARBA00022801"/>
    </source>
</evidence>
<keyword evidence="3 5" id="KW-0378">Hydrolase</keyword>
<comment type="catalytic activity">
    <reaction evidence="5">
        <text>Hydrolysis of terminal, non-reducing alpha-D-galactose residues in alpha-D-galactosides, including galactose oligosaccharides, galactomannans and galactolipids.</text>
        <dbReference type="EC" id="3.2.1.22"/>
    </reaction>
</comment>
<dbReference type="Pfam" id="PF17801">
    <property type="entry name" value="Melibiase_C"/>
    <property type="match status" value="1"/>
</dbReference>
<evidence type="ECO:0000313" key="7">
    <source>
        <dbReference type="EMBL" id="HIU63030.1"/>
    </source>
</evidence>
<organism evidence="7 8">
    <name type="scientific">Candidatus Caccalectryoclostridium excrementigallinarum</name>
    <dbReference type="NCBI Taxonomy" id="2840710"/>
    <lineage>
        <taxon>Bacteria</taxon>
        <taxon>Bacillati</taxon>
        <taxon>Bacillota</taxon>
        <taxon>Clostridia</taxon>
        <taxon>Christensenellales</taxon>
        <taxon>Christensenellaceae</taxon>
        <taxon>Christensenellaceae incertae sedis</taxon>
        <taxon>Candidatus Caccalectryoclostridium</taxon>
    </lineage>
</organism>
<comment type="similarity">
    <text evidence="1 5">Belongs to the glycosyl hydrolase 27 family.</text>
</comment>
<dbReference type="Pfam" id="PF16499">
    <property type="entry name" value="Melibiase_2"/>
    <property type="match status" value="2"/>
</dbReference>
<evidence type="ECO:0000256" key="2">
    <source>
        <dbReference type="ARBA" id="ARBA00022729"/>
    </source>
</evidence>
<accession>A0A9D1MMT2</accession>
<evidence type="ECO:0000256" key="4">
    <source>
        <dbReference type="ARBA" id="ARBA00023295"/>
    </source>
</evidence>
<dbReference type="Proteomes" id="UP000824145">
    <property type="component" value="Unassembled WGS sequence"/>
</dbReference>
<evidence type="ECO:0000313" key="8">
    <source>
        <dbReference type="Proteomes" id="UP000824145"/>
    </source>
</evidence>
<keyword evidence="2" id="KW-0732">Signal</keyword>
<dbReference type="InterPro" id="IPR041233">
    <property type="entry name" value="Melibiase_C"/>
</dbReference>
<reference evidence="7" key="2">
    <citation type="journal article" date="2021" name="PeerJ">
        <title>Extensive microbial diversity within the chicken gut microbiome revealed by metagenomics and culture.</title>
        <authorList>
            <person name="Gilroy R."/>
            <person name="Ravi A."/>
            <person name="Getino M."/>
            <person name="Pursley I."/>
            <person name="Horton D.L."/>
            <person name="Alikhan N.F."/>
            <person name="Baker D."/>
            <person name="Gharbi K."/>
            <person name="Hall N."/>
            <person name="Watson M."/>
            <person name="Adriaenssens E.M."/>
            <person name="Foster-Nyarko E."/>
            <person name="Jarju S."/>
            <person name="Secka A."/>
            <person name="Antonio M."/>
            <person name="Oren A."/>
            <person name="Chaudhuri R.R."/>
            <person name="La Ragione R."/>
            <person name="Hildebrand F."/>
            <person name="Pallen M.J."/>
        </authorList>
    </citation>
    <scope>NUCLEOTIDE SEQUENCE</scope>
    <source>
        <strain evidence="7">9366</strain>
    </source>
</reference>
<dbReference type="PRINTS" id="PR00740">
    <property type="entry name" value="GLHYDRLASE27"/>
</dbReference>
<dbReference type="Gene3D" id="2.60.120.260">
    <property type="entry name" value="Galactose-binding domain-like"/>
    <property type="match status" value="1"/>
</dbReference>
<dbReference type="EMBL" id="DVNJ01000024">
    <property type="protein sequence ID" value="HIU63030.1"/>
    <property type="molecule type" value="Genomic_DNA"/>
</dbReference>
<dbReference type="PANTHER" id="PTHR11452">
    <property type="entry name" value="ALPHA-GALACTOSIDASE/ALPHA-N-ACETYLGALACTOSAMINIDASE"/>
    <property type="match status" value="1"/>
</dbReference>
<dbReference type="SUPFAM" id="SSF51445">
    <property type="entry name" value="(Trans)glycosidases"/>
    <property type="match status" value="2"/>
</dbReference>
<sequence length="544" mass="61791">MRRNGMCPLCYLKKLFTRRSDVTDVFYDKKYENGAALTPPMGWSSWNTFRNNIDDKLLLETAQAMKDNGLIEAGYEYINLDDCWHSSMRDEDGKLQGDLTRFPAGIPDLVKKLNAMGLKVGIYSSNGTFTCEDLPAGLHHEKTDAYTFAKWGVEYFKYDFCHNERISKYAPLVYSISLAPAGERDALTVSCEDALLYGTAKLMPDKRLPGGMYISGLDGASGKAVFKNVVVPKAGRYVLTINILKKGFYEKFLIAYVNGDNYCRFEIPSQKPFNLTARYQAFVDLKEGANTISLFNPVATRADSAMIQYQYMGQMLKEAAQRVAEEEGREVKPIVFSICEWGVNKPWKWGASAGNLWRTTMDIRPWWQWMKMIYERNVKLYKYSQKGNWNDPDMLEVGNGSLTPEQNRSHFALWCMMCSPLILGNDLRVMKEDVLKIVTNKKLIAIDQDELGIPAKRVKKGAADILARPLSGGRWAVCFFNKGGRREVSIDTEKLCADGYVKLERAKAYDCEEVWSGKREKITTSLKAQVEKNDCKVFILAPQK</sequence>
<keyword evidence="5" id="KW-1015">Disulfide bond</keyword>
<proteinExistence type="inferred from homology"/>
<dbReference type="AlphaFoldDB" id="A0A9D1MMT2"/>
<dbReference type="InterPro" id="IPR013785">
    <property type="entry name" value="Aldolase_TIM"/>
</dbReference>
<dbReference type="CDD" id="cd14792">
    <property type="entry name" value="GH27"/>
    <property type="match status" value="1"/>
</dbReference>
<dbReference type="InterPro" id="IPR002241">
    <property type="entry name" value="Glyco_hydro_27"/>
</dbReference>
<dbReference type="Gene3D" id="2.60.40.1180">
    <property type="entry name" value="Golgi alpha-mannosidase II"/>
    <property type="match status" value="1"/>
</dbReference>
<dbReference type="InterPro" id="IPR013780">
    <property type="entry name" value="Glyco_hydro_b"/>
</dbReference>
<dbReference type="GO" id="GO:0004557">
    <property type="term" value="F:alpha-galactosidase activity"/>
    <property type="evidence" value="ECO:0007669"/>
    <property type="project" value="UniProtKB-EC"/>
</dbReference>
<name>A0A9D1MMT2_9FIRM</name>
<dbReference type="PANTHER" id="PTHR11452:SF75">
    <property type="entry name" value="ALPHA-GALACTOSIDASE MEL1"/>
    <property type="match status" value="1"/>
</dbReference>
<dbReference type="InterPro" id="IPR017853">
    <property type="entry name" value="GH"/>
</dbReference>
<dbReference type="GO" id="GO:0005975">
    <property type="term" value="P:carbohydrate metabolic process"/>
    <property type="evidence" value="ECO:0007669"/>
    <property type="project" value="InterPro"/>
</dbReference>
<keyword evidence="4 5" id="KW-0326">Glycosidase</keyword>
<evidence type="ECO:0000259" key="6">
    <source>
        <dbReference type="Pfam" id="PF17801"/>
    </source>
</evidence>
<evidence type="ECO:0000256" key="5">
    <source>
        <dbReference type="RuleBase" id="RU361168"/>
    </source>
</evidence>
<reference evidence="7" key="1">
    <citation type="submission" date="2020-10" db="EMBL/GenBank/DDBJ databases">
        <authorList>
            <person name="Gilroy R."/>
        </authorList>
    </citation>
    <scope>NUCLEOTIDE SEQUENCE</scope>
    <source>
        <strain evidence="7">9366</strain>
    </source>
</reference>